<dbReference type="EMBL" id="BK032577">
    <property type="protein sequence ID" value="DAF48940.1"/>
    <property type="molecule type" value="Genomic_DNA"/>
</dbReference>
<reference evidence="1" key="1">
    <citation type="journal article" date="2021" name="Proc. Natl. Acad. Sci. U.S.A.">
        <title>A Catalog of Tens of Thousands of Viruses from Human Metagenomes Reveals Hidden Associations with Chronic Diseases.</title>
        <authorList>
            <person name="Tisza M.J."/>
            <person name="Buck C.B."/>
        </authorList>
    </citation>
    <scope>NUCLEOTIDE SEQUENCE</scope>
    <source>
        <strain evidence="1">Ctnpt50</strain>
    </source>
</reference>
<organism evidence="1">
    <name type="scientific">Siphoviridae sp. ctnpt50</name>
    <dbReference type="NCBI Taxonomy" id="2827941"/>
    <lineage>
        <taxon>Viruses</taxon>
        <taxon>Duplodnaviria</taxon>
        <taxon>Heunggongvirae</taxon>
        <taxon>Uroviricota</taxon>
        <taxon>Caudoviricetes</taxon>
    </lineage>
</organism>
<evidence type="ECO:0000313" key="1">
    <source>
        <dbReference type="EMBL" id="DAF48940.1"/>
    </source>
</evidence>
<proteinExistence type="predicted"/>
<protein>
    <submittedName>
        <fullName evidence="1">Uncharacterized protein</fullName>
    </submittedName>
</protein>
<sequence length="94" mass="10664">MNAKISITNSTVNIYEYDNHAESARDELLRKLFHARHKATMGGVSNWEKLLDHYYSGEYEEMIENISSFSGPGGATRKACIRLIKIIAKSEEVN</sequence>
<name>A0A8S5SD26_9CAUD</name>
<accession>A0A8S5SD26</accession>